<feature type="domain" description="Apple" evidence="1">
    <location>
        <begin position="37"/>
        <end position="103"/>
    </location>
</feature>
<gene>
    <name evidence="2" type="ORF">OCBIM_22001770mg</name>
</gene>
<name>A0A0L8HZ03_OCTBM</name>
<sequence length="249" mass="28874">MNLKEMKTPIQYHLLLISLPVLVLVFFVTARTGESACIEVLFREVTASKCLTDPNKITGNTTSAEDCALQCILQNECEYFTYCKNLCYMHQSFYDEEIKDSDCNCLSYILISGNSTSWQKVFEMTVKSFKRSPVYLYWDKLPIKKVEFRVRKTRVNEDDYLLVFNGTGTDSTSWFQKDKIIVNQQNQVLRNLTFKEKDPHFRIEWGASAQQGFFEARRKPGNNEEFDIFLNIKGTKVSLEALVVSVQLK</sequence>
<dbReference type="KEGG" id="obi:106867736"/>
<proteinExistence type="predicted"/>
<reference evidence="2" key="1">
    <citation type="submission" date="2015-07" db="EMBL/GenBank/DDBJ databases">
        <title>MeaNS - Measles Nucleotide Surveillance Program.</title>
        <authorList>
            <person name="Tran T."/>
            <person name="Druce J."/>
        </authorList>
    </citation>
    <scope>NUCLEOTIDE SEQUENCE</scope>
    <source>
        <strain evidence="2">UCB-OBI-ISO-001</strain>
        <tissue evidence="2">Gonad</tissue>
    </source>
</reference>
<organism evidence="2">
    <name type="scientific">Octopus bimaculoides</name>
    <name type="common">California two-spotted octopus</name>
    <dbReference type="NCBI Taxonomy" id="37653"/>
    <lineage>
        <taxon>Eukaryota</taxon>
        <taxon>Metazoa</taxon>
        <taxon>Spiralia</taxon>
        <taxon>Lophotrochozoa</taxon>
        <taxon>Mollusca</taxon>
        <taxon>Cephalopoda</taxon>
        <taxon>Coleoidea</taxon>
        <taxon>Octopodiformes</taxon>
        <taxon>Octopoda</taxon>
        <taxon>Incirrata</taxon>
        <taxon>Octopodidae</taxon>
        <taxon>Octopus</taxon>
    </lineage>
</organism>
<dbReference type="EMBL" id="KQ416962">
    <property type="protein sequence ID" value="KOF94404.1"/>
    <property type="molecule type" value="Genomic_DNA"/>
</dbReference>
<dbReference type="AlphaFoldDB" id="A0A0L8HZ03"/>
<dbReference type="InterPro" id="IPR003609">
    <property type="entry name" value="Pan_app"/>
</dbReference>
<dbReference type="PROSITE" id="PS50948">
    <property type="entry name" value="PAN"/>
    <property type="match status" value="1"/>
</dbReference>
<evidence type="ECO:0000313" key="2">
    <source>
        <dbReference type="EMBL" id="KOF94404.1"/>
    </source>
</evidence>
<dbReference type="OrthoDB" id="6061545at2759"/>
<protein>
    <recommendedName>
        <fullName evidence="1">Apple domain-containing protein</fullName>
    </recommendedName>
</protein>
<evidence type="ECO:0000259" key="1">
    <source>
        <dbReference type="PROSITE" id="PS50948"/>
    </source>
</evidence>
<accession>A0A0L8HZ03</accession>